<evidence type="ECO:0000256" key="3">
    <source>
        <dbReference type="SAM" id="Phobius"/>
    </source>
</evidence>
<dbReference type="PANTHER" id="PTHR45625">
    <property type="entry name" value="PEPTIDYL-PROLYL CIS-TRANS ISOMERASE-RELATED"/>
    <property type="match status" value="1"/>
</dbReference>
<evidence type="ECO:0000256" key="2">
    <source>
        <dbReference type="SAM" id="MobiDB-lite"/>
    </source>
</evidence>
<dbReference type="GO" id="GO:0003755">
    <property type="term" value="F:peptidyl-prolyl cis-trans isomerase activity"/>
    <property type="evidence" value="ECO:0007669"/>
    <property type="project" value="InterPro"/>
</dbReference>
<reference evidence="5" key="1">
    <citation type="journal article" date="2014" name="Int. J. Syst. Evol. Microbiol.">
        <title>Complete genome sequence of Corynebacterium casei LMG S-19264T (=DSM 44701T), isolated from a smear-ripened cheese.</title>
        <authorList>
            <consortium name="US DOE Joint Genome Institute (JGI-PGF)"/>
            <person name="Walter F."/>
            <person name="Albersmeier A."/>
            <person name="Kalinowski J."/>
            <person name="Ruckert C."/>
        </authorList>
    </citation>
    <scope>NUCLEOTIDE SEQUENCE</scope>
    <source>
        <strain evidence="5">JCM 3090</strain>
    </source>
</reference>
<evidence type="ECO:0000313" key="5">
    <source>
        <dbReference type="EMBL" id="GGJ86330.1"/>
    </source>
</evidence>
<dbReference type="AlphaFoldDB" id="A0A8J3F9F8"/>
<protein>
    <recommendedName>
        <fullName evidence="4">PPIase cyclophilin-type domain-containing protein</fullName>
    </recommendedName>
</protein>
<dbReference type="RefSeq" id="WP_229783395.1">
    <property type="nucleotide sequence ID" value="NZ_BMQB01000002.1"/>
</dbReference>
<dbReference type="Pfam" id="PF00160">
    <property type="entry name" value="Pro_isomerase"/>
    <property type="match status" value="1"/>
</dbReference>
<dbReference type="CDD" id="cd00317">
    <property type="entry name" value="cyclophilin"/>
    <property type="match status" value="1"/>
</dbReference>
<sequence>MNATNQPERAAARARLEKDMAERRATARKRRKTRIWVAGGAALAVVAGGTAWVIYKVTYVPPPPTSKACTWLDSDATGGSIVKDVGKPPATASMVGTKTVTFHTNFGDINATMDLAKSPCTSESLMYLAQKGFYDGTKCHRMIPAVLQCGDPNAKGKGYRETDGRGGPSYRYGTENLPVNLPDPYPAGTLAMARTQNPDSNGSQFFFTHDSFKLDPEYTVFGKVDAAGIEVIKKATKAGDDKAYEKLGSSGGHPKNDIVIKSITIS</sequence>
<comment type="function">
    <text evidence="1">PPIases accelerate the folding of proteins. It catalyzes the cis-trans isomerization of proline imidic peptide bonds in oligopeptides.</text>
</comment>
<keyword evidence="3" id="KW-1133">Transmembrane helix</keyword>
<dbReference type="SUPFAM" id="SSF50891">
    <property type="entry name" value="Cyclophilin-like"/>
    <property type="match status" value="1"/>
</dbReference>
<dbReference type="Gene3D" id="2.40.100.10">
    <property type="entry name" value="Cyclophilin-like"/>
    <property type="match status" value="1"/>
</dbReference>
<accession>A0A8J3F9F8</accession>
<feature type="transmembrane region" description="Helical" evidence="3">
    <location>
        <begin position="33"/>
        <end position="55"/>
    </location>
</feature>
<dbReference type="Proteomes" id="UP000649739">
    <property type="component" value="Unassembled WGS sequence"/>
</dbReference>
<feature type="region of interest" description="Disordered" evidence="2">
    <location>
        <begin position="156"/>
        <end position="175"/>
    </location>
</feature>
<dbReference type="InterPro" id="IPR029000">
    <property type="entry name" value="Cyclophilin-like_dom_sf"/>
</dbReference>
<reference evidence="5" key="2">
    <citation type="submission" date="2020-09" db="EMBL/GenBank/DDBJ databases">
        <authorList>
            <person name="Sun Q."/>
            <person name="Ohkuma M."/>
        </authorList>
    </citation>
    <scope>NUCLEOTIDE SEQUENCE</scope>
    <source>
        <strain evidence="5">JCM 3090</strain>
    </source>
</reference>
<evidence type="ECO:0000256" key="1">
    <source>
        <dbReference type="ARBA" id="ARBA00002388"/>
    </source>
</evidence>
<dbReference type="EMBL" id="BMQB01000002">
    <property type="protein sequence ID" value="GGJ86330.1"/>
    <property type="molecule type" value="Genomic_DNA"/>
</dbReference>
<keyword evidence="3" id="KW-0472">Membrane</keyword>
<proteinExistence type="predicted"/>
<evidence type="ECO:0000313" key="6">
    <source>
        <dbReference type="Proteomes" id="UP000649739"/>
    </source>
</evidence>
<dbReference type="PROSITE" id="PS50072">
    <property type="entry name" value="CSA_PPIASE_2"/>
    <property type="match status" value="1"/>
</dbReference>
<dbReference type="PANTHER" id="PTHR45625:SF3">
    <property type="entry name" value="PEPTIDYL-PROLYL CIS-TRANS ISOMERASE B-RELATED"/>
    <property type="match status" value="1"/>
</dbReference>
<dbReference type="InterPro" id="IPR002130">
    <property type="entry name" value="Cyclophilin-type_PPIase_dom"/>
</dbReference>
<organism evidence="5 6">
    <name type="scientific">Pilimelia anulata</name>
    <dbReference type="NCBI Taxonomy" id="53371"/>
    <lineage>
        <taxon>Bacteria</taxon>
        <taxon>Bacillati</taxon>
        <taxon>Actinomycetota</taxon>
        <taxon>Actinomycetes</taxon>
        <taxon>Micromonosporales</taxon>
        <taxon>Micromonosporaceae</taxon>
        <taxon>Pilimelia</taxon>
    </lineage>
</organism>
<keyword evidence="6" id="KW-1185">Reference proteome</keyword>
<comment type="caution">
    <text evidence="5">The sequence shown here is derived from an EMBL/GenBank/DDBJ whole genome shotgun (WGS) entry which is preliminary data.</text>
</comment>
<evidence type="ECO:0000259" key="4">
    <source>
        <dbReference type="PROSITE" id="PS50072"/>
    </source>
</evidence>
<name>A0A8J3F9F8_9ACTN</name>
<feature type="domain" description="PPIase cyclophilin-type" evidence="4">
    <location>
        <begin position="96"/>
        <end position="265"/>
    </location>
</feature>
<gene>
    <name evidence="5" type="ORF">GCM10010123_14900</name>
</gene>
<dbReference type="InterPro" id="IPR044666">
    <property type="entry name" value="Cyclophilin_A-like"/>
</dbReference>
<keyword evidence="3" id="KW-0812">Transmembrane</keyword>